<evidence type="ECO:0000313" key="2">
    <source>
        <dbReference type="Proteomes" id="UP000317881"/>
    </source>
</evidence>
<accession>A0A4Y3VUW1</accession>
<gene>
    <name evidence="1" type="ORF">SSP24_84070</name>
</gene>
<protein>
    <submittedName>
        <fullName evidence="1">Uncharacterized protein</fullName>
    </submittedName>
</protein>
<reference evidence="1 2" key="1">
    <citation type="submission" date="2019-06" db="EMBL/GenBank/DDBJ databases">
        <title>Whole genome shotgun sequence of Streptomyces spinoverrucosus NBRC 14228.</title>
        <authorList>
            <person name="Hosoyama A."/>
            <person name="Uohara A."/>
            <person name="Ohji S."/>
            <person name="Ichikawa N."/>
        </authorList>
    </citation>
    <scope>NUCLEOTIDE SEQUENCE [LARGE SCALE GENOMIC DNA]</scope>
    <source>
        <strain evidence="1 2">NBRC 14228</strain>
    </source>
</reference>
<keyword evidence="2" id="KW-1185">Reference proteome</keyword>
<proteinExistence type="predicted"/>
<dbReference type="EMBL" id="BJND01000156">
    <property type="protein sequence ID" value="GEC10752.1"/>
    <property type="molecule type" value="Genomic_DNA"/>
</dbReference>
<name>A0A4Y3VUW1_9ACTN</name>
<sequence length="86" mass="10196">MIGCRLKTESYDFSARERCCELRREGGFVNPYEILENTGRYIYDKALKFLLKGFGWLPRNHLGKHHKLMHEVFCRTCALNDVRLTE</sequence>
<dbReference type="Proteomes" id="UP000317881">
    <property type="component" value="Unassembled WGS sequence"/>
</dbReference>
<evidence type="ECO:0000313" key="1">
    <source>
        <dbReference type="EMBL" id="GEC10752.1"/>
    </source>
</evidence>
<dbReference type="AlphaFoldDB" id="A0A4Y3VUW1"/>
<comment type="caution">
    <text evidence="1">The sequence shown here is derived from an EMBL/GenBank/DDBJ whole genome shotgun (WGS) entry which is preliminary data.</text>
</comment>
<organism evidence="1 2">
    <name type="scientific">Streptomyces spinoverrucosus</name>
    <dbReference type="NCBI Taxonomy" id="284043"/>
    <lineage>
        <taxon>Bacteria</taxon>
        <taxon>Bacillati</taxon>
        <taxon>Actinomycetota</taxon>
        <taxon>Actinomycetes</taxon>
        <taxon>Kitasatosporales</taxon>
        <taxon>Streptomycetaceae</taxon>
        <taxon>Streptomyces</taxon>
    </lineage>
</organism>